<feature type="signal peptide" evidence="2">
    <location>
        <begin position="1"/>
        <end position="19"/>
    </location>
</feature>
<protein>
    <submittedName>
        <fullName evidence="3">Ejaculatory bulb-specific protein 3</fullName>
    </submittedName>
</protein>
<feature type="compositionally biased region" description="Basic and acidic residues" evidence="1">
    <location>
        <begin position="171"/>
        <end position="186"/>
    </location>
</feature>
<feature type="region of interest" description="Disordered" evidence="1">
    <location>
        <begin position="127"/>
        <end position="195"/>
    </location>
</feature>
<organism evidence="3">
    <name type="scientific">Cacopsylla melanoneura</name>
    <dbReference type="NCBI Taxonomy" id="428564"/>
    <lineage>
        <taxon>Eukaryota</taxon>
        <taxon>Metazoa</taxon>
        <taxon>Ecdysozoa</taxon>
        <taxon>Arthropoda</taxon>
        <taxon>Hexapoda</taxon>
        <taxon>Insecta</taxon>
        <taxon>Pterygota</taxon>
        <taxon>Neoptera</taxon>
        <taxon>Paraneoptera</taxon>
        <taxon>Hemiptera</taxon>
        <taxon>Sternorrhyncha</taxon>
        <taxon>Psylloidea</taxon>
        <taxon>Psyllidae</taxon>
        <taxon>Psyllinae</taxon>
        <taxon>Cacopsylla</taxon>
    </lineage>
</organism>
<dbReference type="SUPFAM" id="SSF100910">
    <property type="entry name" value="Chemosensory protein Csp2"/>
    <property type="match status" value="1"/>
</dbReference>
<accession>A0A8D9F795</accession>
<dbReference type="InterPro" id="IPR005055">
    <property type="entry name" value="A10/PebIII"/>
</dbReference>
<dbReference type="Gene3D" id="1.10.2080.10">
    <property type="entry name" value="Insect odorant-binding protein A10/Ejaculatory bulb-specific protein 3"/>
    <property type="match status" value="1"/>
</dbReference>
<keyword evidence="2" id="KW-0732">Signal</keyword>
<dbReference type="EMBL" id="HBUF01615662">
    <property type="protein sequence ID" value="CAG6779831.1"/>
    <property type="molecule type" value="Transcribed_RNA"/>
</dbReference>
<proteinExistence type="predicted"/>
<reference evidence="3" key="1">
    <citation type="submission" date="2021-05" db="EMBL/GenBank/DDBJ databases">
        <authorList>
            <person name="Alioto T."/>
            <person name="Alioto T."/>
            <person name="Gomez Garrido J."/>
        </authorList>
    </citation>
    <scope>NUCLEOTIDE SEQUENCE</scope>
</reference>
<feature type="compositionally biased region" description="Low complexity" evidence="1">
    <location>
        <begin position="147"/>
        <end position="165"/>
    </location>
</feature>
<dbReference type="PANTHER" id="PTHR11257:SF13">
    <property type="entry name" value="GEO07322P1"/>
    <property type="match status" value="1"/>
</dbReference>
<evidence type="ECO:0000256" key="2">
    <source>
        <dbReference type="SAM" id="SignalP"/>
    </source>
</evidence>
<evidence type="ECO:0000256" key="1">
    <source>
        <dbReference type="SAM" id="MobiDB-lite"/>
    </source>
</evidence>
<dbReference type="InterPro" id="IPR036682">
    <property type="entry name" value="OS_D_A10/PebIII_sf"/>
</dbReference>
<dbReference type="AlphaFoldDB" id="A0A8D9F795"/>
<sequence>MISILRLSLALFCVSIATGAPAETTYTNKYDNFDVDKVLSNDRILTNYIKCLMDEGSCTNEGRELKKTIPDALAGGCSKCNEKQRQTSDKVINHVMSKRRTDWERLKKKYDPSGLYESKYKHLINKSSSTTDAKKDSPPAAEPAKVSATDAKAKPAAVANKSSPAQTTPQTKEKLAPSTIGKEKKPASVTPAPIK</sequence>
<feature type="chain" id="PRO_5034931573" evidence="2">
    <location>
        <begin position="20"/>
        <end position="195"/>
    </location>
</feature>
<dbReference type="PANTHER" id="PTHR11257">
    <property type="entry name" value="CHEMOSENSORY PROTEIN-RELATED"/>
    <property type="match status" value="1"/>
</dbReference>
<evidence type="ECO:0000313" key="3">
    <source>
        <dbReference type="EMBL" id="CAG6779831.1"/>
    </source>
</evidence>
<name>A0A8D9F795_9HEMI</name>
<dbReference type="Pfam" id="PF03392">
    <property type="entry name" value="OS-D"/>
    <property type="match status" value="1"/>
</dbReference>